<dbReference type="Gene3D" id="3.40.50.620">
    <property type="entry name" value="HUPs"/>
    <property type="match status" value="1"/>
</dbReference>
<dbReference type="InterPro" id="IPR024088">
    <property type="entry name" value="Tyr-tRNA-ligase_bac-type"/>
</dbReference>
<gene>
    <name evidence="13" type="ORF">A2Y64_03945</name>
</gene>
<dbReference type="STRING" id="1817816.A2Y64_03945"/>
<dbReference type="InterPro" id="IPR002307">
    <property type="entry name" value="Tyr-tRNA-ligase"/>
</dbReference>
<keyword evidence="7" id="KW-0694">RNA-binding</keyword>
<comment type="catalytic activity">
    <reaction evidence="10">
        <text>tRNA(Tyr) + L-tyrosine + ATP = L-tyrosyl-tRNA(Tyr) + AMP + diphosphate + H(+)</text>
        <dbReference type="Rhea" id="RHEA:10220"/>
        <dbReference type="Rhea" id="RHEA-COMP:9706"/>
        <dbReference type="Rhea" id="RHEA-COMP:9707"/>
        <dbReference type="ChEBI" id="CHEBI:15378"/>
        <dbReference type="ChEBI" id="CHEBI:30616"/>
        <dbReference type="ChEBI" id="CHEBI:33019"/>
        <dbReference type="ChEBI" id="CHEBI:58315"/>
        <dbReference type="ChEBI" id="CHEBI:78442"/>
        <dbReference type="ChEBI" id="CHEBI:78536"/>
        <dbReference type="ChEBI" id="CHEBI:456215"/>
        <dbReference type="EC" id="6.1.1.1"/>
    </reaction>
</comment>
<dbReference type="Proteomes" id="UP000177187">
    <property type="component" value="Unassembled WGS sequence"/>
</dbReference>
<accession>A0A1F5F769</accession>
<dbReference type="AlphaFoldDB" id="A0A1F5F769"/>
<evidence type="ECO:0000256" key="10">
    <source>
        <dbReference type="ARBA" id="ARBA00048248"/>
    </source>
</evidence>
<comment type="similarity">
    <text evidence="12">Belongs to the class-I aminoacyl-tRNA synthetase family.</text>
</comment>
<comment type="caution">
    <text evidence="13">The sequence shown here is derived from an EMBL/GenBank/DDBJ whole genome shotgun (WGS) entry which is preliminary data.</text>
</comment>
<keyword evidence="9 12" id="KW-0030">Aminoacyl-tRNA synthetase</keyword>
<dbReference type="EMBL" id="MFAF01000071">
    <property type="protein sequence ID" value="OGD75480.1"/>
    <property type="molecule type" value="Genomic_DNA"/>
</dbReference>
<evidence type="ECO:0000256" key="3">
    <source>
        <dbReference type="ARBA" id="ARBA00022490"/>
    </source>
</evidence>
<evidence type="ECO:0000256" key="11">
    <source>
        <dbReference type="NCBIfam" id="TIGR00234"/>
    </source>
</evidence>
<organism evidence="13 14">
    <name type="scientific">Candidatus Coatesbacteria bacterium RBG_13_66_14</name>
    <dbReference type="NCBI Taxonomy" id="1817816"/>
    <lineage>
        <taxon>Bacteria</taxon>
        <taxon>Candidatus Coatesiibacteriota</taxon>
    </lineage>
</organism>
<dbReference type="PRINTS" id="PR01040">
    <property type="entry name" value="TRNASYNTHTYR"/>
</dbReference>
<evidence type="ECO:0000256" key="6">
    <source>
        <dbReference type="ARBA" id="ARBA00022840"/>
    </source>
</evidence>
<dbReference type="FunFam" id="3.40.50.620:FF:000061">
    <property type="entry name" value="Tyrosine--tRNA ligase"/>
    <property type="match status" value="1"/>
</dbReference>
<dbReference type="GO" id="GO:0005524">
    <property type="term" value="F:ATP binding"/>
    <property type="evidence" value="ECO:0007669"/>
    <property type="project" value="UniProtKB-KW"/>
</dbReference>
<proteinExistence type="inferred from homology"/>
<evidence type="ECO:0000313" key="14">
    <source>
        <dbReference type="Proteomes" id="UP000177187"/>
    </source>
</evidence>
<evidence type="ECO:0000313" key="13">
    <source>
        <dbReference type="EMBL" id="OGD75480.1"/>
    </source>
</evidence>
<keyword evidence="5 12" id="KW-0547">Nucleotide-binding</keyword>
<dbReference type="SUPFAM" id="SSF52374">
    <property type="entry name" value="Nucleotidylyl transferase"/>
    <property type="match status" value="1"/>
</dbReference>
<comment type="subunit">
    <text evidence="1">Homodimer.</text>
</comment>
<dbReference type="EC" id="6.1.1.1" evidence="2 11"/>
<dbReference type="PROSITE" id="PS00178">
    <property type="entry name" value="AA_TRNA_LIGASE_I"/>
    <property type="match status" value="1"/>
</dbReference>
<keyword evidence="3" id="KW-0963">Cytoplasm</keyword>
<keyword evidence="8 12" id="KW-0648">Protein biosynthesis</keyword>
<keyword evidence="6 12" id="KW-0067">ATP-binding</keyword>
<evidence type="ECO:0000256" key="5">
    <source>
        <dbReference type="ARBA" id="ARBA00022741"/>
    </source>
</evidence>
<dbReference type="InterPro" id="IPR001412">
    <property type="entry name" value="aa-tRNA-synth_I_CS"/>
</dbReference>
<dbReference type="PANTHER" id="PTHR11766">
    <property type="entry name" value="TYROSYL-TRNA SYNTHETASE"/>
    <property type="match status" value="1"/>
</dbReference>
<dbReference type="NCBIfam" id="TIGR00234">
    <property type="entry name" value="tyrS"/>
    <property type="match status" value="1"/>
</dbReference>
<sequence length="229" mass="25961">MSEIKQELDRILFGLVDCITAEELEKRLAKRRAEGRPLRLKLGADPSAPDIHLGHSVPLRKLRQMQEMGHHVDFVIGDFTGMIGDPTGRSKTRPALSREEILVNAKTYEEQVYKILLPERTTIRFNSEWSDKLNFSDVIRLAAKYTVAGMLERNDYRQRYTEGLPIGVHEFLYPLAQAYDSVVLETDIEIGGTDQLFNFICTRDIMGRSGVEPEIVITVPLLEGTDGVE</sequence>
<dbReference type="InterPro" id="IPR002305">
    <property type="entry name" value="aa-tRNA-synth_Ic"/>
</dbReference>
<evidence type="ECO:0000256" key="2">
    <source>
        <dbReference type="ARBA" id="ARBA00013160"/>
    </source>
</evidence>
<name>A0A1F5F769_9BACT</name>
<protein>
    <recommendedName>
        <fullName evidence="2 11">Tyrosine--tRNA ligase</fullName>
        <ecNumber evidence="2 11">6.1.1.1</ecNumber>
    </recommendedName>
</protein>
<evidence type="ECO:0000256" key="1">
    <source>
        <dbReference type="ARBA" id="ARBA00011738"/>
    </source>
</evidence>
<evidence type="ECO:0000256" key="4">
    <source>
        <dbReference type="ARBA" id="ARBA00022598"/>
    </source>
</evidence>
<evidence type="ECO:0000256" key="9">
    <source>
        <dbReference type="ARBA" id="ARBA00023146"/>
    </source>
</evidence>
<dbReference type="GO" id="GO:0005829">
    <property type="term" value="C:cytosol"/>
    <property type="evidence" value="ECO:0007669"/>
    <property type="project" value="TreeGrafter"/>
</dbReference>
<feature type="non-terminal residue" evidence="13">
    <location>
        <position position="229"/>
    </location>
</feature>
<dbReference type="GO" id="GO:0003723">
    <property type="term" value="F:RNA binding"/>
    <property type="evidence" value="ECO:0007669"/>
    <property type="project" value="UniProtKB-KW"/>
</dbReference>
<evidence type="ECO:0000256" key="12">
    <source>
        <dbReference type="RuleBase" id="RU363036"/>
    </source>
</evidence>
<dbReference type="InterPro" id="IPR014729">
    <property type="entry name" value="Rossmann-like_a/b/a_fold"/>
</dbReference>
<dbReference type="Pfam" id="PF00579">
    <property type="entry name" value="tRNA-synt_1b"/>
    <property type="match status" value="1"/>
</dbReference>
<dbReference type="PANTHER" id="PTHR11766:SF1">
    <property type="entry name" value="TYROSINE--TRNA LIGASE"/>
    <property type="match status" value="1"/>
</dbReference>
<dbReference type="GO" id="GO:0006437">
    <property type="term" value="P:tyrosyl-tRNA aminoacylation"/>
    <property type="evidence" value="ECO:0007669"/>
    <property type="project" value="UniProtKB-UniRule"/>
</dbReference>
<evidence type="ECO:0000256" key="7">
    <source>
        <dbReference type="ARBA" id="ARBA00022884"/>
    </source>
</evidence>
<reference evidence="13 14" key="1">
    <citation type="journal article" date="2016" name="Nat. Commun.">
        <title>Thousands of microbial genomes shed light on interconnected biogeochemical processes in an aquifer system.</title>
        <authorList>
            <person name="Anantharaman K."/>
            <person name="Brown C.T."/>
            <person name="Hug L.A."/>
            <person name="Sharon I."/>
            <person name="Castelle C.J."/>
            <person name="Probst A.J."/>
            <person name="Thomas B.C."/>
            <person name="Singh A."/>
            <person name="Wilkins M.J."/>
            <person name="Karaoz U."/>
            <person name="Brodie E.L."/>
            <person name="Williams K.H."/>
            <person name="Hubbard S.S."/>
            <person name="Banfield J.F."/>
        </authorList>
    </citation>
    <scope>NUCLEOTIDE SEQUENCE [LARGE SCALE GENOMIC DNA]</scope>
</reference>
<evidence type="ECO:0000256" key="8">
    <source>
        <dbReference type="ARBA" id="ARBA00022917"/>
    </source>
</evidence>
<dbReference type="GO" id="GO:0004831">
    <property type="term" value="F:tyrosine-tRNA ligase activity"/>
    <property type="evidence" value="ECO:0007669"/>
    <property type="project" value="UniProtKB-UniRule"/>
</dbReference>
<keyword evidence="4 12" id="KW-0436">Ligase</keyword>